<organism evidence="1 2">
    <name type="scientific">Pseudoalteromonas peptidolytica F12-50-A1</name>
    <dbReference type="NCBI Taxonomy" id="1315280"/>
    <lineage>
        <taxon>Bacteria</taxon>
        <taxon>Pseudomonadati</taxon>
        <taxon>Pseudomonadota</taxon>
        <taxon>Gammaproteobacteria</taxon>
        <taxon>Alteromonadales</taxon>
        <taxon>Pseudoalteromonadaceae</taxon>
        <taxon>Pseudoalteromonas</taxon>
    </lineage>
</organism>
<keyword evidence="2" id="KW-1185">Reference proteome</keyword>
<reference evidence="1 2" key="1">
    <citation type="submission" date="2015-06" db="EMBL/GenBank/DDBJ databases">
        <title>Genome sequence of Pseudoalteromonas peptidolytica.</title>
        <authorList>
            <person name="Xie B.-B."/>
            <person name="Rong J.-C."/>
            <person name="Qin Q.-L."/>
            <person name="Zhang Y.-Z."/>
        </authorList>
    </citation>
    <scope>NUCLEOTIDE SEQUENCE [LARGE SCALE GENOMIC DNA]</scope>
    <source>
        <strain evidence="1 2">F12-50-A1</strain>
    </source>
</reference>
<dbReference type="RefSeq" id="WP_167508296.1">
    <property type="nucleotide sequence ID" value="NZ_AQHF01000020.1"/>
</dbReference>
<sequence length="53" mass="5625">MCELVTRGRELEKQGSITIASALYFVRVRISTIQISGIKKDALGASISSGGVL</sequence>
<proteinExistence type="predicted"/>
<name>A0A8I0T351_9GAMM</name>
<accession>A0A8I0T351</accession>
<protein>
    <submittedName>
        <fullName evidence="1">Uncharacterized protein</fullName>
    </submittedName>
</protein>
<gene>
    <name evidence="1" type="ORF">PPEP_a1009</name>
</gene>
<dbReference type="AlphaFoldDB" id="A0A8I0T351"/>
<comment type="caution">
    <text evidence="1">The sequence shown here is derived from an EMBL/GenBank/DDBJ whole genome shotgun (WGS) entry which is preliminary data.</text>
</comment>
<evidence type="ECO:0000313" key="1">
    <source>
        <dbReference type="EMBL" id="MBE0346006.1"/>
    </source>
</evidence>
<dbReference type="EMBL" id="AQHF01000020">
    <property type="protein sequence ID" value="MBE0346006.1"/>
    <property type="molecule type" value="Genomic_DNA"/>
</dbReference>
<dbReference type="Proteomes" id="UP000660708">
    <property type="component" value="Unassembled WGS sequence"/>
</dbReference>
<evidence type="ECO:0000313" key="2">
    <source>
        <dbReference type="Proteomes" id="UP000660708"/>
    </source>
</evidence>